<gene>
    <name evidence="6" type="primary">KRT23</name>
</gene>
<sequence>MNSSQNPFQSPSGAFKGSGYGWARSGIFPRAPSVHGGAGGVRVSISSATSFCSSPGAGGYGGGFSGNQGGSILMGGNEKQTMQNLNDRLASYLEKVRSLEAANVKLENRILEWHKKRDLDMKQDYSQYEENISNLQEQIMDGKLANAKILLHIDNARMAVDDFSLKYENELSFKKDLEIEVEAFRKILDDLTIITTDLEMEVEGMRKELILMKKHHEEEMSKQHMADDIKVNVSVNSTPREDLIKILEDMRQEYELIIKNKHQDLDKWYKEQSESISQELESRTASVQSNKNNIHELRRTFQALEIDLQTQKNKKCALEVMLADTQSRYSCQLQDMQQIISHYEEELMQLRHDLERQNNEYKILLGIKNHLENEIATYHNLMEGEDKGYVRHSSDKGPPPGNGENTDSGVTRAGFKSCLCCFLPDNFGQVI</sequence>
<accession>A0A7N4NWP0</accession>
<dbReference type="Ensembl" id="ENSSHAT00000031758.1">
    <property type="protein sequence ID" value="ENSSHAP00000029604.1"/>
    <property type="gene ID" value="ENSSHAG00000022536.1"/>
</dbReference>
<dbReference type="Proteomes" id="UP000007648">
    <property type="component" value="Unassembled WGS sequence"/>
</dbReference>
<dbReference type="GeneTree" id="ENSGT00940000161077"/>
<dbReference type="PANTHER" id="PTHR23239:SF44">
    <property type="entry name" value="KERATIN, TYPE I CYTOSKELETAL 23"/>
    <property type="match status" value="1"/>
</dbReference>
<evidence type="ECO:0000256" key="3">
    <source>
        <dbReference type="SAM" id="Coils"/>
    </source>
</evidence>
<dbReference type="InterPro" id="IPR002957">
    <property type="entry name" value="Keratin_I"/>
</dbReference>
<dbReference type="PROSITE" id="PS51842">
    <property type="entry name" value="IF_ROD_2"/>
    <property type="match status" value="1"/>
</dbReference>
<dbReference type="GO" id="GO:0045109">
    <property type="term" value="P:intermediate filament organization"/>
    <property type="evidence" value="ECO:0007669"/>
    <property type="project" value="TreeGrafter"/>
</dbReference>
<dbReference type="Pfam" id="PF00038">
    <property type="entry name" value="Filament"/>
    <property type="match status" value="1"/>
</dbReference>
<dbReference type="Gene3D" id="1.20.5.500">
    <property type="entry name" value="Single helix bin"/>
    <property type="match status" value="1"/>
</dbReference>
<name>A0A7N4NWP0_SARHA</name>
<keyword evidence="1" id="KW-0403">Intermediate filament</keyword>
<dbReference type="InParanoid" id="A0A7N4NWP0"/>
<evidence type="ECO:0000313" key="6">
    <source>
        <dbReference type="Ensembl" id="ENSSHAP00000029604.1"/>
    </source>
</evidence>
<keyword evidence="2 3" id="KW-0175">Coiled coil</keyword>
<dbReference type="GO" id="GO:0005882">
    <property type="term" value="C:intermediate filament"/>
    <property type="evidence" value="ECO:0007669"/>
    <property type="project" value="UniProtKB-KW"/>
</dbReference>
<proteinExistence type="predicted"/>
<dbReference type="GO" id="GO:0005198">
    <property type="term" value="F:structural molecule activity"/>
    <property type="evidence" value="ECO:0007669"/>
    <property type="project" value="InterPro"/>
</dbReference>
<evidence type="ECO:0000256" key="4">
    <source>
        <dbReference type="SAM" id="MobiDB-lite"/>
    </source>
</evidence>
<dbReference type="InterPro" id="IPR039008">
    <property type="entry name" value="IF_rod_dom"/>
</dbReference>
<feature type="coiled-coil region" evidence="3">
    <location>
        <begin position="82"/>
        <end position="145"/>
    </location>
</feature>
<organism evidence="6 7">
    <name type="scientific">Sarcophilus harrisii</name>
    <name type="common">Tasmanian devil</name>
    <name type="synonym">Sarcophilus laniarius</name>
    <dbReference type="NCBI Taxonomy" id="9305"/>
    <lineage>
        <taxon>Eukaryota</taxon>
        <taxon>Metazoa</taxon>
        <taxon>Chordata</taxon>
        <taxon>Craniata</taxon>
        <taxon>Vertebrata</taxon>
        <taxon>Euteleostomi</taxon>
        <taxon>Mammalia</taxon>
        <taxon>Metatheria</taxon>
        <taxon>Dasyuromorphia</taxon>
        <taxon>Dasyuridae</taxon>
        <taxon>Sarcophilus</taxon>
    </lineage>
</organism>
<dbReference type="FunCoup" id="A0A7N4NWP0">
    <property type="interactions" value="232"/>
</dbReference>
<reference evidence="6" key="2">
    <citation type="submission" date="2025-08" db="UniProtKB">
        <authorList>
            <consortium name="Ensembl"/>
        </authorList>
    </citation>
    <scope>IDENTIFICATION</scope>
</reference>
<reference evidence="6 7" key="1">
    <citation type="journal article" date="2011" name="Proc. Natl. Acad. Sci. U.S.A.">
        <title>Genetic diversity and population structure of the endangered marsupial Sarcophilus harrisii (Tasmanian devil).</title>
        <authorList>
            <person name="Miller W."/>
            <person name="Hayes V.M."/>
            <person name="Ratan A."/>
            <person name="Petersen D.C."/>
            <person name="Wittekindt N.E."/>
            <person name="Miller J."/>
            <person name="Walenz B."/>
            <person name="Knight J."/>
            <person name="Qi J."/>
            <person name="Zhao F."/>
            <person name="Wang Q."/>
            <person name="Bedoya-Reina O.C."/>
            <person name="Katiyar N."/>
            <person name="Tomsho L.P."/>
            <person name="Kasson L.M."/>
            <person name="Hardie R.A."/>
            <person name="Woodbridge P."/>
            <person name="Tindall E.A."/>
            <person name="Bertelsen M.F."/>
            <person name="Dixon D."/>
            <person name="Pyecroft S."/>
            <person name="Helgen K.M."/>
            <person name="Lesk A.M."/>
            <person name="Pringle T.H."/>
            <person name="Patterson N."/>
            <person name="Zhang Y."/>
            <person name="Kreiss A."/>
            <person name="Woods G.M."/>
            <person name="Jones M.E."/>
            <person name="Schuster S.C."/>
        </authorList>
    </citation>
    <scope>NUCLEOTIDE SEQUENCE [LARGE SCALE GENOMIC DNA]</scope>
</reference>
<dbReference type="GO" id="GO:0030855">
    <property type="term" value="P:epithelial cell differentiation"/>
    <property type="evidence" value="ECO:0007669"/>
    <property type="project" value="TreeGrafter"/>
</dbReference>
<dbReference type="Gene3D" id="1.20.5.170">
    <property type="match status" value="1"/>
</dbReference>
<protein>
    <submittedName>
        <fullName evidence="6">Keratin 23</fullName>
    </submittedName>
</protein>
<feature type="region of interest" description="Disordered" evidence="4">
    <location>
        <begin position="388"/>
        <end position="408"/>
    </location>
</feature>
<keyword evidence="7" id="KW-1185">Reference proteome</keyword>
<dbReference type="PANTHER" id="PTHR23239">
    <property type="entry name" value="INTERMEDIATE FILAMENT"/>
    <property type="match status" value="1"/>
</dbReference>
<dbReference type="SUPFAM" id="SSF64593">
    <property type="entry name" value="Intermediate filament protein, coiled coil region"/>
    <property type="match status" value="2"/>
</dbReference>
<evidence type="ECO:0000256" key="2">
    <source>
        <dbReference type="ARBA" id="ARBA00023054"/>
    </source>
</evidence>
<dbReference type="PRINTS" id="PR01248">
    <property type="entry name" value="TYPE1KERATIN"/>
</dbReference>
<dbReference type="SMART" id="SM01391">
    <property type="entry name" value="Filament"/>
    <property type="match status" value="1"/>
</dbReference>
<evidence type="ECO:0000259" key="5">
    <source>
        <dbReference type="PROSITE" id="PS51842"/>
    </source>
</evidence>
<reference evidence="6" key="3">
    <citation type="submission" date="2025-09" db="UniProtKB">
        <authorList>
            <consortium name="Ensembl"/>
        </authorList>
    </citation>
    <scope>IDENTIFICATION</scope>
</reference>
<dbReference type="Gene3D" id="1.20.5.1160">
    <property type="entry name" value="Vasodilator-stimulated phosphoprotein"/>
    <property type="match status" value="1"/>
</dbReference>
<evidence type="ECO:0000313" key="7">
    <source>
        <dbReference type="Proteomes" id="UP000007648"/>
    </source>
</evidence>
<feature type="coiled-coil region" evidence="3">
    <location>
        <begin position="287"/>
        <end position="374"/>
    </location>
</feature>
<feature type="domain" description="IF rod" evidence="5">
    <location>
        <begin position="78"/>
        <end position="389"/>
    </location>
</feature>
<dbReference type="AlphaFoldDB" id="A0A7N4NWP0"/>
<dbReference type="FunFam" id="1.20.5.170:FF:000002">
    <property type="entry name" value="Type I keratin KA11"/>
    <property type="match status" value="1"/>
</dbReference>
<evidence type="ECO:0000256" key="1">
    <source>
        <dbReference type="ARBA" id="ARBA00022754"/>
    </source>
</evidence>